<protein>
    <recommendedName>
        <fullName evidence="2">C-CAP/cofactor C-like domain-containing protein</fullName>
    </recommendedName>
</protein>
<reference evidence="3 4" key="1">
    <citation type="submission" date="2016-10" db="EMBL/GenBank/DDBJ databases">
        <title>Reductive evolution of mitochondrial metabolism and differential evolution of invasion-related proteins in Cryptosporidium.</title>
        <authorList>
            <person name="Liu S."/>
            <person name="Roellig D.M."/>
            <person name="Guo Y."/>
            <person name="Li N."/>
            <person name="Frace M.A."/>
            <person name="Tang K."/>
            <person name="Zhang L."/>
            <person name="Feng Y."/>
            <person name="Xiao L."/>
        </authorList>
    </citation>
    <scope>NUCLEOTIDE SEQUENCE [LARGE SCALE GENOMIC DNA]</scope>
    <source>
        <strain evidence="3">30847</strain>
    </source>
</reference>
<proteinExistence type="inferred from homology"/>
<dbReference type="Pfam" id="PF08603">
    <property type="entry name" value="CAP_C"/>
    <property type="match status" value="1"/>
</dbReference>
<evidence type="ECO:0000313" key="3">
    <source>
        <dbReference type="EMBL" id="OII78074.1"/>
    </source>
</evidence>
<dbReference type="GO" id="GO:0008179">
    <property type="term" value="F:adenylate cyclase binding"/>
    <property type="evidence" value="ECO:0007669"/>
    <property type="project" value="TreeGrafter"/>
</dbReference>
<organism evidence="3 4">
    <name type="scientific">Cryptosporidium andersoni</name>
    <dbReference type="NCBI Taxonomy" id="117008"/>
    <lineage>
        <taxon>Eukaryota</taxon>
        <taxon>Sar</taxon>
        <taxon>Alveolata</taxon>
        <taxon>Apicomplexa</taxon>
        <taxon>Conoidasida</taxon>
        <taxon>Coccidia</taxon>
        <taxon>Eucoccidiorida</taxon>
        <taxon>Eimeriorina</taxon>
        <taxon>Cryptosporidiidae</taxon>
        <taxon>Cryptosporidium</taxon>
    </lineage>
</organism>
<dbReference type="InterPro" id="IPR036223">
    <property type="entry name" value="CAP_C_sf"/>
</dbReference>
<dbReference type="SUPFAM" id="SSF69340">
    <property type="entry name" value="C-terminal domain of adenylylcyclase associated protein"/>
    <property type="match status" value="1"/>
</dbReference>
<dbReference type="AlphaFoldDB" id="A0A1J4MUY4"/>
<gene>
    <name evidence="3" type="ORF">cand_037220</name>
</gene>
<dbReference type="GeneID" id="92367906"/>
<feature type="domain" description="C-CAP/cofactor C-like" evidence="2">
    <location>
        <begin position="12"/>
        <end position="151"/>
    </location>
</feature>
<dbReference type="VEuPathDB" id="CryptoDB:cand_037220"/>
<accession>A0A1J4MUY4</accession>
<evidence type="ECO:0000256" key="1">
    <source>
        <dbReference type="ARBA" id="ARBA00007659"/>
    </source>
</evidence>
<evidence type="ECO:0000259" key="2">
    <source>
        <dbReference type="PROSITE" id="PS51329"/>
    </source>
</evidence>
<dbReference type="InterPro" id="IPR013912">
    <property type="entry name" value="Adenylate_cyclase-assoc_CAP_C"/>
</dbReference>
<dbReference type="InterPro" id="IPR001837">
    <property type="entry name" value="Adenylate_cyclase-assoc_CAP"/>
</dbReference>
<dbReference type="PANTHER" id="PTHR10652">
    <property type="entry name" value="ADENYLYL CYCLASE-ASSOCIATED PROTEIN"/>
    <property type="match status" value="1"/>
</dbReference>
<dbReference type="RefSeq" id="XP_067069920.1">
    <property type="nucleotide sequence ID" value="XM_067213947.1"/>
</dbReference>
<dbReference type="InterPro" id="IPR016098">
    <property type="entry name" value="CAP/MinC_C"/>
</dbReference>
<dbReference type="InterPro" id="IPR017901">
    <property type="entry name" value="C-CAP_CF_C-like"/>
</dbReference>
<comment type="similarity">
    <text evidence="1">Belongs to the CAP family.</text>
</comment>
<dbReference type="GO" id="GO:0005737">
    <property type="term" value="C:cytoplasm"/>
    <property type="evidence" value="ECO:0007669"/>
    <property type="project" value="TreeGrafter"/>
</dbReference>
<dbReference type="OrthoDB" id="1601at2759"/>
<dbReference type="GO" id="GO:0007015">
    <property type="term" value="P:actin filament organization"/>
    <property type="evidence" value="ECO:0007669"/>
    <property type="project" value="TreeGrafter"/>
</dbReference>
<dbReference type="GO" id="GO:0003779">
    <property type="term" value="F:actin binding"/>
    <property type="evidence" value="ECO:0007669"/>
    <property type="project" value="InterPro"/>
</dbReference>
<dbReference type="InterPro" id="IPR006599">
    <property type="entry name" value="CARP_motif"/>
</dbReference>
<evidence type="ECO:0000313" key="4">
    <source>
        <dbReference type="Proteomes" id="UP000186804"/>
    </source>
</evidence>
<dbReference type="SMART" id="SM00673">
    <property type="entry name" value="CARP"/>
    <property type="match status" value="2"/>
</dbReference>
<dbReference type="Gene3D" id="2.160.20.70">
    <property type="match status" value="1"/>
</dbReference>
<dbReference type="PROSITE" id="PS51329">
    <property type="entry name" value="C_CAP_COFACTOR_C"/>
    <property type="match status" value="1"/>
</dbReference>
<keyword evidence="4" id="KW-1185">Reference proteome</keyword>
<dbReference type="GO" id="GO:0019933">
    <property type="term" value="P:cAMP-mediated signaling"/>
    <property type="evidence" value="ECO:0007669"/>
    <property type="project" value="TreeGrafter"/>
</dbReference>
<dbReference type="PANTHER" id="PTHR10652:SF0">
    <property type="entry name" value="ADENYLYL CYCLASE-ASSOCIATED PROTEIN"/>
    <property type="match status" value="1"/>
</dbReference>
<comment type="caution">
    <text evidence="3">The sequence shown here is derived from an EMBL/GenBank/DDBJ whole genome shotgun (WGS) entry which is preliminary data.</text>
</comment>
<dbReference type="EMBL" id="LRBS01000010">
    <property type="protein sequence ID" value="OII78074.1"/>
    <property type="molecule type" value="Genomic_DNA"/>
</dbReference>
<name>A0A1J4MUY4_9CRYT</name>
<dbReference type="Proteomes" id="UP000186804">
    <property type="component" value="Unassembled WGS sequence"/>
</dbReference>
<sequence>MVTKKTFREVIPNGDPLLQLQKDTYIVENFTNSKDIIELKEGNIKNKAQVRCCQNSKISIETKLNSIIADNCVGCILLVNSVIASVEIVNCDNITIQVTGTVPTISIDKCNKVNIYVSEESKQVEIYSSKSSEMNLLTPGDEEGDWNEFVIPEQFVSKLSLSKGKIESVPSPLYG</sequence>